<dbReference type="Gene3D" id="3.20.20.100">
    <property type="entry name" value="NADP-dependent oxidoreductase domain"/>
    <property type="match status" value="1"/>
</dbReference>
<accession>A0A1N7M593</accession>
<evidence type="ECO:0000313" key="9">
    <source>
        <dbReference type="Proteomes" id="UP000186156"/>
    </source>
</evidence>
<dbReference type="GO" id="GO:0016616">
    <property type="term" value="F:oxidoreductase activity, acting on the CH-OH group of donors, NAD or NADP as acceptor"/>
    <property type="evidence" value="ECO:0007669"/>
    <property type="project" value="UniProtKB-ARBA"/>
</dbReference>
<dbReference type="InterPro" id="IPR020471">
    <property type="entry name" value="AKR"/>
</dbReference>
<dbReference type="PIRSF" id="PIRSF000097">
    <property type="entry name" value="AKR"/>
    <property type="match status" value="1"/>
</dbReference>
<evidence type="ECO:0000259" key="7">
    <source>
        <dbReference type="Pfam" id="PF00248"/>
    </source>
</evidence>
<feature type="active site" description="Proton donor" evidence="4">
    <location>
        <position position="55"/>
    </location>
</feature>
<comment type="similarity">
    <text evidence="1">Belongs to the aldo/keto reductase family.</text>
</comment>
<dbReference type="PRINTS" id="PR00069">
    <property type="entry name" value="ALDKETRDTASE"/>
</dbReference>
<evidence type="ECO:0000256" key="1">
    <source>
        <dbReference type="ARBA" id="ARBA00007905"/>
    </source>
</evidence>
<evidence type="ECO:0000256" key="6">
    <source>
        <dbReference type="PIRSR" id="PIRSR000097-3"/>
    </source>
</evidence>
<dbReference type="Proteomes" id="UP000186156">
    <property type="component" value="Unassembled WGS sequence"/>
</dbReference>
<dbReference type="PANTHER" id="PTHR43827">
    <property type="entry name" value="2,5-DIKETO-D-GLUCONIC ACID REDUCTASE"/>
    <property type="match status" value="1"/>
</dbReference>
<dbReference type="InterPro" id="IPR036812">
    <property type="entry name" value="NAD(P)_OxRdtase_dom_sf"/>
</dbReference>
<keyword evidence="2" id="KW-0521">NADP</keyword>
<sequence>MVAQHVQDTVQLNNGVNMPWLGLGVYKAQAGEEVEQAIRFAFEAGYRHIDTAAFYANEESVGKAVRESGLPRSEVFVTTKVWNTDQGYDQTLRAFEASLKRLGLDYVDLYLVHWPVSGKYRETWRALERIYDEKLARAIGVSNFQIHHLEDLLAHANVVPAVNQVEYHPLLTQEPLRQFCREHHIQLEAWSPIMRGNLDLPVLQELAQKYKKTPAQIVLRWDLQNEVVTIPKSVRRERIFENADLFDFSLSDEDMQRINALNQNHRFGPDPDTF</sequence>
<protein>
    <submittedName>
        <fullName evidence="8">Aldo/keto reductase</fullName>
    </submittedName>
</protein>
<dbReference type="EMBL" id="FTOO01000004">
    <property type="protein sequence ID" value="SIS81149.1"/>
    <property type="molecule type" value="Genomic_DNA"/>
</dbReference>
<dbReference type="CDD" id="cd19157">
    <property type="entry name" value="AKR_AKR5G1-3"/>
    <property type="match status" value="1"/>
</dbReference>
<dbReference type="PROSITE" id="PS00062">
    <property type="entry name" value="ALDOKETO_REDUCTASE_2"/>
    <property type="match status" value="1"/>
</dbReference>
<proteinExistence type="inferred from homology"/>
<dbReference type="RefSeq" id="WP_076346399.1">
    <property type="nucleotide sequence ID" value="NZ_FTOO01000004.1"/>
</dbReference>
<gene>
    <name evidence="8" type="ORF">SAMN05421799_104229</name>
</gene>
<dbReference type="Pfam" id="PF00248">
    <property type="entry name" value="Aldo_ket_red"/>
    <property type="match status" value="1"/>
</dbReference>
<feature type="domain" description="NADP-dependent oxidoreductase" evidence="7">
    <location>
        <begin position="27"/>
        <end position="262"/>
    </location>
</feature>
<keyword evidence="3" id="KW-0560">Oxidoreductase</keyword>
<feature type="binding site" evidence="5">
    <location>
        <position position="113"/>
    </location>
    <ligand>
        <name>substrate</name>
    </ligand>
</feature>
<dbReference type="AlphaFoldDB" id="A0A1N7M593"/>
<dbReference type="STRING" id="252246.SAMN05421799_104229"/>
<dbReference type="PROSITE" id="PS00798">
    <property type="entry name" value="ALDOKETO_REDUCTASE_1"/>
    <property type="match status" value="1"/>
</dbReference>
<dbReference type="InterPro" id="IPR044500">
    <property type="entry name" value="AKR5G"/>
</dbReference>
<evidence type="ECO:0000256" key="5">
    <source>
        <dbReference type="PIRSR" id="PIRSR000097-2"/>
    </source>
</evidence>
<feature type="site" description="Lowers pKa of active site Tyr" evidence="6">
    <location>
        <position position="80"/>
    </location>
</feature>
<evidence type="ECO:0000256" key="2">
    <source>
        <dbReference type="ARBA" id="ARBA00022857"/>
    </source>
</evidence>
<evidence type="ECO:0000313" key="8">
    <source>
        <dbReference type="EMBL" id="SIS81149.1"/>
    </source>
</evidence>
<evidence type="ECO:0000256" key="4">
    <source>
        <dbReference type="PIRSR" id="PIRSR000097-1"/>
    </source>
</evidence>
<evidence type="ECO:0000256" key="3">
    <source>
        <dbReference type="ARBA" id="ARBA00023002"/>
    </source>
</evidence>
<reference evidence="9" key="1">
    <citation type="submission" date="2017-01" db="EMBL/GenBank/DDBJ databases">
        <authorList>
            <person name="Varghese N."/>
            <person name="Submissions S."/>
        </authorList>
    </citation>
    <scope>NUCLEOTIDE SEQUENCE [LARGE SCALE GENOMIC DNA]</scope>
    <source>
        <strain evidence="9">DSM 16176</strain>
    </source>
</reference>
<dbReference type="PANTHER" id="PTHR43827:SF3">
    <property type="entry name" value="NADP-DEPENDENT OXIDOREDUCTASE DOMAIN-CONTAINING PROTEIN"/>
    <property type="match status" value="1"/>
</dbReference>
<name>A0A1N7M593_9BACL</name>
<dbReference type="OrthoDB" id="9804790at2"/>
<dbReference type="InterPro" id="IPR018170">
    <property type="entry name" value="Aldo/ket_reductase_CS"/>
</dbReference>
<keyword evidence="9" id="KW-1185">Reference proteome</keyword>
<organism evidence="8 9">
    <name type="scientific">Alicyclobacillus vulcanalis</name>
    <dbReference type="NCBI Taxonomy" id="252246"/>
    <lineage>
        <taxon>Bacteria</taxon>
        <taxon>Bacillati</taxon>
        <taxon>Bacillota</taxon>
        <taxon>Bacilli</taxon>
        <taxon>Bacillales</taxon>
        <taxon>Alicyclobacillaceae</taxon>
        <taxon>Alicyclobacillus</taxon>
    </lineage>
</organism>
<dbReference type="SUPFAM" id="SSF51430">
    <property type="entry name" value="NAD(P)-linked oxidoreductase"/>
    <property type="match status" value="1"/>
</dbReference>
<dbReference type="InterPro" id="IPR023210">
    <property type="entry name" value="NADP_OxRdtase_dom"/>
</dbReference>
<dbReference type="FunFam" id="3.20.20.100:FF:000015">
    <property type="entry name" value="Oxidoreductase, aldo/keto reductase family"/>
    <property type="match status" value="1"/>
</dbReference>